<reference evidence="4 5" key="1">
    <citation type="submission" date="2024-07" db="EMBL/GenBank/DDBJ databases">
        <title>Section-level genome sequencing and comparative genomics of Aspergillus sections Usti and Cavernicolus.</title>
        <authorList>
            <consortium name="Lawrence Berkeley National Laboratory"/>
            <person name="Nybo J.L."/>
            <person name="Vesth T.C."/>
            <person name="Theobald S."/>
            <person name="Frisvad J.C."/>
            <person name="Larsen T.O."/>
            <person name="Kjaerboelling I."/>
            <person name="Rothschild-Mancinelli K."/>
            <person name="Lyhne E.K."/>
            <person name="Kogle M.E."/>
            <person name="Barry K."/>
            <person name="Clum A."/>
            <person name="Na H."/>
            <person name="Ledsgaard L."/>
            <person name="Lin J."/>
            <person name="Lipzen A."/>
            <person name="Kuo A."/>
            <person name="Riley R."/>
            <person name="Mondo S."/>
            <person name="LaButti K."/>
            <person name="Haridas S."/>
            <person name="Pangalinan J."/>
            <person name="Salamov A.A."/>
            <person name="Simmons B.A."/>
            <person name="Magnuson J.K."/>
            <person name="Chen J."/>
            <person name="Drula E."/>
            <person name="Henrissat B."/>
            <person name="Wiebenga A."/>
            <person name="Lubbers R.J."/>
            <person name="Gomes A.C."/>
            <person name="Makela M.R."/>
            <person name="Stajich J."/>
            <person name="Grigoriev I.V."/>
            <person name="Mortensen U.H."/>
            <person name="De vries R.P."/>
            <person name="Baker S.E."/>
            <person name="Andersen M.R."/>
        </authorList>
    </citation>
    <scope>NUCLEOTIDE SEQUENCE [LARGE SCALE GENOMIC DNA]</scope>
    <source>
        <strain evidence="4 5">CBS 600.67</strain>
    </source>
</reference>
<dbReference type="PANTHER" id="PTHR42091">
    <property type="entry name" value="CONSERVED GLYCINE-RICH PROTEIN (AFU_ORTHOLOGUE AFUA_7G02440)"/>
    <property type="match status" value="1"/>
</dbReference>
<proteinExistence type="predicted"/>
<evidence type="ECO:0000256" key="1">
    <source>
        <dbReference type="SAM" id="MobiDB-lite"/>
    </source>
</evidence>
<dbReference type="Proteomes" id="UP001610335">
    <property type="component" value="Unassembled WGS sequence"/>
</dbReference>
<dbReference type="EMBL" id="JBFXLS010000038">
    <property type="protein sequence ID" value="KAL2825192.1"/>
    <property type="molecule type" value="Genomic_DNA"/>
</dbReference>
<dbReference type="PANTHER" id="PTHR42091:SF1">
    <property type="entry name" value="CONSERVED GLYCINE-RICH PROTEIN (AFU_ORTHOLOGUE AFUA_7G02440)"/>
    <property type="match status" value="1"/>
</dbReference>
<accession>A0ABR4IE61</accession>
<keyword evidence="2" id="KW-0732">Signal</keyword>
<feature type="region of interest" description="Disordered" evidence="1">
    <location>
        <begin position="56"/>
        <end position="106"/>
    </location>
</feature>
<evidence type="ECO:0000313" key="5">
    <source>
        <dbReference type="Proteomes" id="UP001610335"/>
    </source>
</evidence>
<protein>
    <recommendedName>
        <fullName evidence="3">DUF7732 domain-containing protein</fullName>
    </recommendedName>
</protein>
<evidence type="ECO:0000259" key="3">
    <source>
        <dbReference type="Pfam" id="PF24866"/>
    </source>
</evidence>
<name>A0ABR4IE61_9EURO</name>
<gene>
    <name evidence="4" type="ORF">BDW59DRAFT_161907</name>
</gene>
<feature type="signal peptide" evidence="2">
    <location>
        <begin position="1"/>
        <end position="23"/>
    </location>
</feature>
<dbReference type="InterPro" id="IPR056634">
    <property type="entry name" value="DUF7732"/>
</dbReference>
<feature type="compositionally biased region" description="Low complexity" evidence="1">
    <location>
        <begin position="69"/>
        <end position="83"/>
    </location>
</feature>
<keyword evidence="5" id="KW-1185">Reference proteome</keyword>
<evidence type="ECO:0000256" key="2">
    <source>
        <dbReference type="SAM" id="SignalP"/>
    </source>
</evidence>
<dbReference type="Pfam" id="PF24866">
    <property type="entry name" value="DUF7732"/>
    <property type="match status" value="1"/>
</dbReference>
<feature type="domain" description="DUF7732" evidence="3">
    <location>
        <begin position="173"/>
        <end position="299"/>
    </location>
</feature>
<feature type="chain" id="PRO_5047287656" description="DUF7732 domain-containing protein" evidence="2">
    <location>
        <begin position="24"/>
        <end position="365"/>
    </location>
</feature>
<comment type="caution">
    <text evidence="4">The sequence shown here is derived from an EMBL/GenBank/DDBJ whole genome shotgun (WGS) entry which is preliminary data.</text>
</comment>
<feature type="region of interest" description="Disordered" evidence="1">
    <location>
        <begin position="120"/>
        <end position="148"/>
    </location>
</feature>
<feature type="compositionally biased region" description="Polar residues" evidence="1">
    <location>
        <begin position="93"/>
        <end position="106"/>
    </location>
</feature>
<feature type="region of interest" description="Disordered" evidence="1">
    <location>
        <begin position="303"/>
        <end position="333"/>
    </location>
</feature>
<sequence length="365" mass="38126">MAFRSSLLTLLAAVFLCLGVCTGLNVGTRRDLHSKTSLSSVSRSIDTVEAFWKRRVHHDSDSDTDTDSTSDSTSNSQSSSNTADNDDNDGTSQTSTSTTCVRQRNTTRILHNDDGYGHYYSSGIGSENSTAGGTTPDGSGTEPRFDNSTGAWVTLEDGAANDIDIDDQHYLSYLGGAAVPYKSGDNSPNGLSPKRLDNLAFTTVGEDSITDGSCAVPNSSFAYQYESQYSLSSGNVPVYCTCAPYGLCGCDDFHANSSFVPAVLSYLGLGTEAKNISKLCTVSLESTTTILVDGGLSNGSTKADPDAKSVITRVPRSRSTRCPSSGSGGGGSAAPVSLSVNNGLLVAWTGTLSLGMAFGMSLVWL</sequence>
<feature type="compositionally biased region" description="Polar residues" evidence="1">
    <location>
        <begin position="127"/>
        <end position="138"/>
    </location>
</feature>
<evidence type="ECO:0000313" key="4">
    <source>
        <dbReference type="EMBL" id="KAL2825192.1"/>
    </source>
</evidence>
<organism evidence="4 5">
    <name type="scientific">Aspergillus cavernicola</name>
    <dbReference type="NCBI Taxonomy" id="176166"/>
    <lineage>
        <taxon>Eukaryota</taxon>
        <taxon>Fungi</taxon>
        <taxon>Dikarya</taxon>
        <taxon>Ascomycota</taxon>
        <taxon>Pezizomycotina</taxon>
        <taxon>Eurotiomycetes</taxon>
        <taxon>Eurotiomycetidae</taxon>
        <taxon>Eurotiales</taxon>
        <taxon>Aspergillaceae</taxon>
        <taxon>Aspergillus</taxon>
        <taxon>Aspergillus subgen. Nidulantes</taxon>
    </lineage>
</organism>